<keyword evidence="2" id="KW-1185">Reference proteome</keyword>
<dbReference type="CDD" id="cd07067">
    <property type="entry name" value="HP_PGM_like"/>
    <property type="match status" value="1"/>
</dbReference>
<evidence type="ECO:0000313" key="1">
    <source>
        <dbReference type="EMBL" id="NHZ83807.1"/>
    </source>
</evidence>
<reference evidence="1 2" key="1">
    <citation type="submission" date="2019-10" db="EMBL/GenBank/DDBJ databases">
        <title>Taxonomy of Antarctic Massilia spp.: description of Massilia rubra sp. nov., Massilia aquatica sp. nov., Massilia mucilaginosa sp. nov., Massilia frigida sp. nov. isolated from streams, lakes and regoliths.</title>
        <authorList>
            <person name="Holochova P."/>
            <person name="Sedlacek I."/>
            <person name="Kralova S."/>
            <person name="Maslanova I."/>
            <person name="Busse H.-J."/>
            <person name="Stankova E."/>
            <person name="Vrbovska V."/>
            <person name="Kovarovic V."/>
            <person name="Bartak M."/>
            <person name="Svec P."/>
            <person name="Pantucek R."/>
        </authorList>
    </citation>
    <scope>NUCLEOTIDE SEQUENCE [LARGE SCALE GENOMIC DNA]</scope>
    <source>
        <strain evidence="1 2">CCM 8695</strain>
    </source>
</reference>
<dbReference type="Proteomes" id="UP000621455">
    <property type="component" value="Unassembled WGS sequence"/>
</dbReference>
<dbReference type="InterPro" id="IPR029033">
    <property type="entry name" value="His_PPase_superfam"/>
</dbReference>
<dbReference type="PANTHER" id="PTHR48100">
    <property type="entry name" value="BROAD-SPECIFICITY PHOSPHATASE YOR283W-RELATED"/>
    <property type="match status" value="1"/>
</dbReference>
<gene>
    <name evidence="1" type="ORF">F2P44_31740</name>
</gene>
<protein>
    <submittedName>
        <fullName evidence="1">Histidine phosphatase family protein</fullName>
    </submittedName>
</protein>
<comment type="caution">
    <text evidence="1">The sequence shown here is derived from an EMBL/GenBank/DDBJ whole genome shotgun (WGS) entry which is preliminary data.</text>
</comment>
<organism evidence="1 2">
    <name type="scientific">Massilia frigida</name>
    <dbReference type="NCBI Taxonomy" id="2609281"/>
    <lineage>
        <taxon>Bacteria</taxon>
        <taxon>Pseudomonadati</taxon>
        <taxon>Pseudomonadota</taxon>
        <taxon>Betaproteobacteria</taxon>
        <taxon>Burkholderiales</taxon>
        <taxon>Oxalobacteraceae</taxon>
        <taxon>Telluria group</taxon>
        <taxon>Massilia</taxon>
    </lineage>
</organism>
<dbReference type="Pfam" id="PF00300">
    <property type="entry name" value="His_Phos_1"/>
    <property type="match status" value="1"/>
</dbReference>
<accession>A0ABX0NEB4</accession>
<sequence>MPTLTVRFIRHGESAANAGAATSDPANIPLTQLGHEQAQAISNSFGAAPDLIVYSPFQRVRQTAAPTLAHFAAVPVEAWPIQEFTYLAPARCAHTTPEQRRPWAAQFWDAADTLAIDGPEAESFAAFMWRVSAALDRLAGLPLASVALFGHGQHMQAVRWSIAHRPQIIDADAMRAFRAFDLSHPIANAAGFEATCEAGIWALK</sequence>
<dbReference type="Gene3D" id="3.40.50.1240">
    <property type="entry name" value="Phosphoglycerate mutase-like"/>
    <property type="match status" value="1"/>
</dbReference>
<dbReference type="InterPro" id="IPR050275">
    <property type="entry name" value="PGM_Phosphatase"/>
</dbReference>
<proteinExistence type="predicted"/>
<dbReference type="EMBL" id="WHJG01000063">
    <property type="protein sequence ID" value="NHZ83807.1"/>
    <property type="molecule type" value="Genomic_DNA"/>
</dbReference>
<dbReference type="SMART" id="SM00855">
    <property type="entry name" value="PGAM"/>
    <property type="match status" value="1"/>
</dbReference>
<dbReference type="InterPro" id="IPR013078">
    <property type="entry name" value="His_Pase_superF_clade-1"/>
</dbReference>
<evidence type="ECO:0000313" key="2">
    <source>
        <dbReference type="Proteomes" id="UP000621455"/>
    </source>
</evidence>
<dbReference type="SUPFAM" id="SSF53254">
    <property type="entry name" value="Phosphoglycerate mutase-like"/>
    <property type="match status" value="1"/>
</dbReference>
<dbReference type="RefSeq" id="WP_167093846.1">
    <property type="nucleotide sequence ID" value="NZ_WHJG01000063.1"/>
</dbReference>
<name>A0ABX0NEB4_9BURK</name>